<gene>
    <name evidence="1" type="ORF">XH99_28595</name>
</gene>
<organism evidence="1 2">
    <name type="scientific">Bradyrhizobium nanningense</name>
    <dbReference type="NCBI Taxonomy" id="1325118"/>
    <lineage>
        <taxon>Bacteria</taxon>
        <taxon>Pseudomonadati</taxon>
        <taxon>Pseudomonadota</taxon>
        <taxon>Alphaproteobacteria</taxon>
        <taxon>Hyphomicrobiales</taxon>
        <taxon>Nitrobacteraceae</taxon>
        <taxon>Bradyrhizobium</taxon>
    </lineage>
</organism>
<keyword evidence="2" id="KW-1185">Reference proteome</keyword>
<dbReference type="EMBL" id="LBJQ01000089">
    <property type="protein sequence ID" value="RXH24055.1"/>
    <property type="molecule type" value="Genomic_DNA"/>
</dbReference>
<dbReference type="Proteomes" id="UP000289546">
    <property type="component" value="Unassembled WGS sequence"/>
</dbReference>
<protein>
    <submittedName>
        <fullName evidence="1">Uncharacterized protein</fullName>
    </submittedName>
</protein>
<comment type="caution">
    <text evidence="1">The sequence shown here is derived from an EMBL/GenBank/DDBJ whole genome shotgun (WGS) entry which is preliminary data.</text>
</comment>
<dbReference type="RefSeq" id="WP_128921251.1">
    <property type="nucleotide sequence ID" value="NZ_LBJQ01000089.1"/>
</dbReference>
<dbReference type="AlphaFoldDB" id="A0A4Q0RYS8"/>
<proteinExistence type="predicted"/>
<sequence length="177" mass="19586">MSGDAFAEALVKLVPAFAKAWTDRPKKKAARAVAELMFWPDGMLEQLEKLAQGKGTDEDVAKLRKKLAKSRSKVAGTLQGLAGARDALLRMPDGVFVVAQINALLAQGSRLRHVDGKRGLRDRIGELLQEYEEAMSIKNKKEKKLRLERVCTSALLLCNSIEAFNAAAARFRRYVFA</sequence>
<name>A0A4Q0RYS8_9BRAD</name>
<reference evidence="1 2" key="1">
    <citation type="submission" date="2015-04" db="EMBL/GenBank/DDBJ databases">
        <title>Comparative genomics of rhizobia nodulating Arachis hypogaea in China.</title>
        <authorList>
            <person name="Li Y."/>
        </authorList>
    </citation>
    <scope>NUCLEOTIDE SEQUENCE [LARGE SCALE GENOMIC DNA]</scope>
    <source>
        <strain evidence="1 2">CCBAU 51757</strain>
    </source>
</reference>
<accession>A0A4Q0RYS8</accession>
<evidence type="ECO:0000313" key="1">
    <source>
        <dbReference type="EMBL" id="RXH24055.1"/>
    </source>
</evidence>
<evidence type="ECO:0000313" key="2">
    <source>
        <dbReference type="Proteomes" id="UP000289546"/>
    </source>
</evidence>